<organism evidence="2">
    <name type="scientific">mine drainage metagenome</name>
    <dbReference type="NCBI Taxonomy" id="410659"/>
    <lineage>
        <taxon>unclassified sequences</taxon>
        <taxon>metagenomes</taxon>
        <taxon>ecological metagenomes</taxon>
    </lineage>
</organism>
<proteinExistence type="predicted"/>
<reference evidence="2" key="1">
    <citation type="submission" date="2016-10" db="EMBL/GenBank/DDBJ databases">
        <title>Sequence of Gallionella enrichment culture.</title>
        <authorList>
            <person name="Poehlein A."/>
            <person name="Muehling M."/>
            <person name="Daniel R."/>
        </authorList>
    </citation>
    <scope>NUCLEOTIDE SEQUENCE</scope>
</reference>
<keyword evidence="1" id="KW-1133">Transmembrane helix</keyword>
<keyword evidence="1" id="KW-0472">Membrane</keyword>
<accession>A0A1J5SQZ3</accession>
<evidence type="ECO:0000256" key="1">
    <source>
        <dbReference type="SAM" id="Phobius"/>
    </source>
</evidence>
<evidence type="ECO:0000313" key="2">
    <source>
        <dbReference type="EMBL" id="OIR10403.1"/>
    </source>
</evidence>
<name>A0A1J5SQZ3_9ZZZZ</name>
<comment type="caution">
    <text evidence="2">The sequence shown here is derived from an EMBL/GenBank/DDBJ whole genome shotgun (WGS) entry which is preliminary data.</text>
</comment>
<gene>
    <name evidence="2" type="ORF">GALL_77150</name>
</gene>
<feature type="transmembrane region" description="Helical" evidence="1">
    <location>
        <begin position="6"/>
        <end position="27"/>
    </location>
</feature>
<sequence length="89" mass="9400">MNERRLIRLALILLVAIAVVIVAKYLLTEAVTNLGNAALEKKRAAVMQRAPEAARAVETEPLPEPVPASAIEVASDVASAVPPSDTTSR</sequence>
<protein>
    <submittedName>
        <fullName evidence="2">Uncharacterized protein</fullName>
    </submittedName>
</protein>
<dbReference type="AlphaFoldDB" id="A0A1J5SQZ3"/>
<keyword evidence="1" id="KW-0812">Transmembrane</keyword>
<dbReference type="EMBL" id="MLJW01000023">
    <property type="protein sequence ID" value="OIR10403.1"/>
    <property type="molecule type" value="Genomic_DNA"/>
</dbReference>